<feature type="region of interest" description="Disordered" evidence="2">
    <location>
        <begin position="681"/>
        <end position="709"/>
    </location>
</feature>
<evidence type="ECO:0000256" key="2">
    <source>
        <dbReference type="SAM" id="MobiDB-lite"/>
    </source>
</evidence>
<proteinExistence type="inferred from homology"/>
<sequence>PRFCPIPGDEANAVQNYVEHMLFLLMEEESGQSGAMGPILEFVVMENVMERLFVWSLRREFTDDMKVEQLKMYEMLVGQARQPLLHHKPILRPLMMLLSSCSGTAAPRVEAELVLLLNQLCCVLAKDPSILELFFHTSEDQGATNFLIFSLLIPFIHREGTVGQQARDALLLIMSLSAENERVAKHVAENTFFCPVSPSARMIGFPLSCCLTLSLPAQVLATGLSGLYSSLPTKLDVPSEDWHCLHREDWLQMPSLVQFLNSLEFCNAVIQVAHPDIRDQLVGYIYNGFLVPVLAPALHKLTLEEVMTTTAYLDLFLRSVTEPALLQTLLSFILLHQHEGVHILDTLISRINTPFQLGTVSLALFRTLIGLSCEDVMLQLILRYLIPCNHIMLSQRCVVRERDCYSVSASKILALTPSCCSPDRSPPPLRQLDSILFSKGAETPGGTGAREENRSIPEGADDSGHSCTIGSEIYLDVSYLHYLYDARRSISSCLRACRVWSAPYDGKDPPPDRYYQPGVLKEPPLKRHQPHGAPRNVPQALARPPPASGNPLELEWDDSYDACPVQTAEAAEEGEPPPPAEPPKHIQEMRKTAILLVKGSYVEENDFQDDVMVYDLVAKKDSRDSERGELRSNRSACREAQPGSAEAPLEKGPSPALPRSPTEHREDLLAQYEDLLRTLDTGAGGKAAPAEGESRKAVTEEEEEEEEMDFSFIPETPEAEKVHSPFGKLFGGSVGPEPGAAFHRSVPRFRLRRSPPRAKQPCLRPAGPFISVLLSRMENMLSNSLHVNLLLTGILAQLAAFPQPLLRAFLLNTNLVFQPSVRSLFQVGGG</sequence>
<evidence type="ECO:0000313" key="4">
    <source>
        <dbReference type="EMBL" id="CAF90709.1"/>
    </source>
</evidence>
<gene>
    <name evidence="4" type="ORF">GSTENG00005097001</name>
</gene>
<comment type="caution">
    <text evidence="4">The sequence shown here is derived from an EMBL/GenBank/DDBJ whole genome shotgun (WGS) entry which is preliminary data.</text>
</comment>
<dbReference type="Pfam" id="PF10257">
    <property type="entry name" value="RAI16-like"/>
    <property type="match status" value="1"/>
</dbReference>
<dbReference type="EMBL" id="CAAE01007732">
    <property type="protein sequence ID" value="CAF90709.1"/>
    <property type="molecule type" value="Genomic_DNA"/>
</dbReference>
<feature type="compositionally biased region" description="Basic and acidic residues" evidence="2">
    <location>
        <begin position="621"/>
        <end position="632"/>
    </location>
</feature>
<dbReference type="OrthoDB" id="6287422at2759"/>
<feature type="non-terminal residue" evidence="4">
    <location>
        <position position="1"/>
    </location>
</feature>
<organism evidence="4">
    <name type="scientific">Tetraodon nigroviridis</name>
    <name type="common">Spotted green pufferfish</name>
    <name type="synonym">Chelonodon nigroviridis</name>
    <dbReference type="NCBI Taxonomy" id="99883"/>
    <lineage>
        <taxon>Eukaryota</taxon>
        <taxon>Metazoa</taxon>
        <taxon>Chordata</taxon>
        <taxon>Craniata</taxon>
        <taxon>Vertebrata</taxon>
        <taxon>Euteleostomi</taxon>
        <taxon>Actinopterygii</taxon>
        <taxon>Neopterygii</taxon>
        <taxon>Teleostei</taxon>
        <taxon>Neoteleostei</taxon>
        <taxon>Acanthomorphata</taxon>
        <taxon>Eupercaria</taxon>
        <taxon>Tetraodontiformes</taxon>
        <taxon>Tetradontoidea</taxon>
        <taxon>Tetraodontidae</taxon>
        <taxon>Tetraodon</taxon>
    </lineage>
</organism>
<evidence type="ECO:0000259" key="3">
    <source>
        <dbReference type="Pfam" id="PF19314"/>
    </source>
</evidence>
<dbReference type="Pfam" id="PF19314">
    <property type="entry name" value="DUF5917"/>
    <property type="match status" value="1"/>
</dbReference>
<feature type="compositionally biased region" description="Acidic residues" evidence="2">
    <location>
        <begin position="700"/>
        <end position="709"/>
    </location>
</feature>
<dbReference type="PANTHER" id="PTHR21705:SF6">
    <property type="entry name" value="FHF COMPLEX SUBUNIT HOOK-INTERACTING PROTEIN 1A"/>
    <property type="match status" value="1"/>
</dbReference>
<dbReference type="InterPro" id="IPR045669">
    <property type="entry name" value="FHIP_C"/>
</dbReference>
<dbReference type="InterPro" id="IPR019384">
    <property type="entry name" value="FHIP"/>
</dbReference>
<reference evidence="4" key="2">
    <citation type="submission" date="2004-02" db="EMBL/GenBank/DDBJ databases">
        <authorList>
            <consortium name="Genoscope"/>
            <consortium name="Whitehead Institute Centre for Genome Research"/>
        </authorList>
    </citation>
    <scope>NUCLEOTIDE SEQUENCE</scope>
</reference>
<feature type="region of interest" description="Disordered" evidence="2">
    <location>
        <begin position="518"/>
        <end position="552"/>
    </location>
</feature>
<dbReference type="PANTHER" id="PTHR21705">
    <property type="entry name" value="RAI16 PROTEIN-RELATED"/>
    <property type="match status" value="1"/>
</dbReference>
<feature type="non-terminal residue" evidence="4">
    <location>
        <position position="830"/>
    </location>
</feature>
<reference evidence="4" key="1">
    <citation type="journal article" date="2004" name="Nature">
        <title>Genome duplication in the teleost fish Tetraodon nigroviridis reveals the early vertebrate proto-karyotype.</title>
        <authorList>
            <person name="Jaillon O."/>
            <person name="Aury J.-M."/>
            <person name="Brunet F."/>
            <person name="Petit J.-L."/>
            <person name="Stange-Thomann N."/>
            <person name="Mauceli E."/>
            <person name="Bouneau L."/>
            <person name="Fischer C."/>
            <person name="Ozouf-Costaz C."/>
            <person name="Bernot A."/>
            <person name="Nicaud S."/>
            <person name="Jaffe D."/>
            <person name="Fisher S."/>
            <person name="Lutfalla G."/>
            <person name="Dossat C."/>
            <person name="Segurens B."/>
            <person name="Dasilva C."/>
            <person name="Salanoubat M."/>
            <person name="Levy M."/>
            <person name="Boudet N."/>
            <person name="Castellano S."/>
            <person name="Anthouard V."/>
            <person name="Jubin C."/>
            <person name="Castelli V."/>
            <person name="Katinka M."/>
            <person name="Vacherie B."/>
            <person name="Biemont C."/>
            <person name="Skalli Z."/>
            <person name="Cattolico L."/>
            <person name="Poulain J."/>
            <person name="De Berardinis V."/>
            <person name="Cruaud C."/>
            <person name="Duprat S."/>
            <person name="Brottier P."/>
            <person name="Coutanceau J.-P."/>
            <person name="Gouzy J."/>
            <person name="Parra G."/>
            <person name="Lardier G."/>
            <person name="Chapple C."/>
            <person name="McKernan K.J."/>
            <person name="McEwan P."/>
            <person name="Bosak S."/>
            <person name="Kellis M."/>
            <person name="Volff J.-N."/>
            <person name="Guigo R."/>
            <person name="Zody M.C."/>
            <person name="Mesirov J."/>
            <person name="Lindblad-Toh K."/>
            <person name="Birren B."/>
            <person name="Nusbaum C."/>
            <person name="Kahn D."/>
            <person name="Robinson-Rechavi M."/>
            <person name="Laudet V."/>
            <person name="Schachter V."/>
            <person name="Quetier F."/>
            <person name="Saurin W."/>
            <person name="Scarpelli C."/>
            <person name="Wincker P."/>
            <person name="Lander E.S."/>
            <person name="Weissenbach J."/>
            <person name="Roest Crollius H."/>
        </authorList>
    </citation>
    <scope>NUCLEOTIDE SEQUENCE [LARGE SCALE GENOMIC DNA]</scope>
</reference>
<evidence type="ECO:0000256" key="1">
    <source>
        <dbReference type="ARBA" id="ARBA00024336"/>
    </source>
</evidence>
<accession>Q4T8S3</accession>
<name>Q4T8S3_TETNG</name>
<dbReference type="KEGG" id="tng:GSTEN00005097G001"/>
<feature type="domain" description="FHF complex subunit HOOK-interacting protein C-terminal" evidence="3">
    <location>
        <begin position="767"/>
        <end position="827"/>
    </location>
</feature>
<feature type="region of interest" description="Disordered" evidence="2">
    <location>
        <begin position="621"/>
        <end position="662"/>
    </location>
</feature>
<comment type="similarity">
    <text evidence="1">Belongs to the FHIP family.</text>
</comment>
<protein>
    <submittedName>
        <fullName evidence="4">(spotted green pufferfish) hypothetical protein</fullName>
    </submittedName>
</protein>
<dbReference type="AlphaFoldDB" id="Q4T8S3"/>
<feature type="region of interest" description="Disordered" evidence="2">
    <location>
        <begin position="441"/>
        <end position="463"/>
    </location>
</feature>